<dbReference type="AlphaFoldDB" id="A0A842HEP3"/>
<accession>A0A842HEP3</accession>
<dbReference type="Proteomes" id="UP000546464">
    <property type="component" value="Unassembled WGS sequence"/>
</dbReference>
<dbReference type="RefSeq" id="WP_185675030.1">
    <property type="nucleotide sequence ID" value="NZ_JACHVB010000020.1"/>
</dbReference>
<keyword evidence="3" id="KW-1185">Reference proteome</keyword>
<evidence type="ECO:0000313" key="2">
    <source>
        <dbReference type="EMBL" id="MBC2594047.1"/>
    </source>
</evidence>
<organism evidence="2 3">
    <name type="scientific">Ruficoccus amylovorans</name>
    <dbReference type="NCBI Taxonomy" id="1804625"/>
    <lineage>
        <taxon>Bacteria</taxon>
        <taxon>Pseudomonadati</taxon>
        <taxon>Verrucomicrobiota</taxon>
        <taxon>Opitutia</taxon>
        <taxon>Puniceicoccales</taxon>
        <taxon>Cerasicoccaceae</taxon>
        <taxon>Ruficoccus</taxon>
    </lineage>
</organism>
<evidence type="ECO:0000313" key="3">
    <source>
        <dbReference type="Proteomes" id="UP000546464"/>
    </source>
</evidence>
<gene>
    <name evidence="2" type="ORF">H5P28_07205</name>
</gene>
<dbReference type="EMBL" id="JACHVB010000020">
    <property type="protein sequence ID" value="MBC2594047.1"/>
    <property type="molecule type" value="Genomic_DNA"/>
</dbReference>
<feature type="compositionally biased region" description="Pro residues" evidence="1">
    <location>
        <begin position="81"/>
        <end position="90"/>
    </location>
</feature>
<comment type="caution">
    <text evidence="2">The sequence shown here is derived from an EMBL/GenBank/DDBJ whole genome shotgun (WGS) entry which is preliminary data.</text>
</comment>
<proteinExistence type="predicted"/>
<protein>
    <recommendedName>
        <fullName evidence="4">DUF3379 family protein</fullName>
    </recommendedName>
</protein>
<reference evidence="2 3" key="1">
    <citation type="submission" date="2020-07" db="EMBL/GenBank/DDBJ databases">
        <authorList>
            <person name="Feng X."/>
        </authorList>
    </citation>
    <scope>NUCLEOTIDE SEQUENCE [LARGE SCALE GENOMIC DNA]</scope>
    <source>
        <strain evidence="2 3">JCM31066</strain>
    </source>
</reference>
<evidence type="ECO:0000256" key="1">
    <source>
        <dbReference type="SAM" id="MobiDB-lite"/>
    </source>
</evidence>
<evidence type="ECO:0008006" key="4">
    <source>
        <dbReference type="Google" id="ProtNLM"/>
    </source>
</evidence>
<name>A0A842HEP3_9BACT</name>
<sequence length="269" mass="29154">MDTSQAKAILSAYRADMPDADDAAFSEALALAASDPELSRWFEDEQNFDEIFSGKLNSIEPPADLKAKLLALDPAAKTIPFPAPGQPSPEQPSSGGILPGQRPWWKRSSILSAAATVVIFLGFGLVLLDPNPVDAEPELDQIYDRIGEHFEQDPKPAQNSTDLDQIRGLLDASGLRSPGPLPPKVDALAEVGFGSFTFRDTTISFIEMKGDQTFCLYLLDPTLAGNHVPADGTPVVIQRNDLAMLVWRGSKNLCVLIVRGPVEEMKDLL</sequence>
<feature type="region of interest" description="Disordered" evidence="1">
    <location>
        <begin position="78"/>
        <end position="99"/>
    </location>
</feature>